<dbReference type="AlphaFoldDB" id="A0A1Q8XG04"/>
<keyword evidence="1" id="KW-0812">Transmembrane</keyword>
<feature type="transmembrane region" description="Helical" evidence="1">
    <location>
        <begin position="72"/>
        <end position="95"/>
    </location>
</feature>
<sequence length="441" mass="48230">MSSSPSAPPPSSGKPAAVRLIELDGLRGLAAVVVLIHHALETVPALAEVGARPGTVPTGTFNRILTQSPLHLLWAGHEAVLIFFVLSGVALTYPVARRHAQGRRFDWVDYAPRRFVRLWLPAAASTTFAVIAMLLVPRSEDPALGHWMTVTHPVGLGARQMLMEYLLIPKHAYRNTVLWSLHAEAIFSFVLPLMILGVALCARWRISWLPVVAALAVPVITASPGSGSYLPVFTVGAVMGWAWGHNPAPVPQRPQPWATAQALVCLLLITLAWWPGMESHMAQRLANAVTLAAAAYLVHLVVRAGALRGLLRSRTVQYLGLMSFSLYLVHEPVVVSLRLLTHSVSPWWVLSLLSPVALLGLHLVEGLAIVPQGLLAQPMSPWWVLILAPLVSAPLTWLFQRYIEAPSHRLARRTGALASARFAQWSERRRPTRPADHSKRG</sequence>
<evidence type="ECO:0000256" key="1">
    <source>
        <dbReference type="SAM" id="Phobius"/>
    </source>
</evidence>
<dbReference type="Pfam" id="PF01757">
    <property type="entry name" value="Acyl_transf_3"/>
    <property type="match status" value="1"/>
</dbReference>
<feature type="transmembrane region" description="Helical" evidence="1">
    <location>
        <begin position="116"/>
        <end position="136"/>
    </location>
</feature>
<dbReference type="RefSeq" id="WP_075414148.1">
    <property type="nucleotide sequence ID" value="NZ_MSKW01000005.1"/>
</dbReference>
<feature type="transmembrane region" description="Helical" evidence="1">
    <location>
        <begin position="185"/>
        <end position="204"/>
    </location>
</feature>
<feature type="transmembrane region" description="Helical" evidence="1">
    <location>
        <begin position="382"/>
        <end position="403"/>
    </location>
</feature>
<proteinExistence type="predicted"/>
<evidence type="ECO:0000313" key="4">
    <source>
        <dbReference type="Proteomes" id="UP000186769"/>
    </source>
</evidence>
<keyword evidence="1" id="KW-0472">Membrane</keyword>
<keyword evidence="1" id="KW-1133">Transmembrane helix</keyword>
<evidence type="ECO:0000313" key="3">
    <source>
        <dbReference type="EMBL" id="OLO79214.1"/>
    </source>
</evidence>
<dbReference type="Proteomes" id="UP000186769">
    <property type="component" value="Unassembled WGS sequence"/>
</dbReference>
<feature type="transmembrane region" description="Helical" evidence="1">
    <location>
        <begin position="318"/>
        <end position="340"/>
    </location>
</feature>
<organism evidence="3 4">
    <name type="scientific">Actinomyces oris</name>
    <dbReference type="NCBI Taxonomy" id="544580"/>
    <lineage>
        <taxon>Bacteria</taxon>
        <taxon>Bacillati</taxon>
        <taxon>Actinomycetota</taxon>
        <taxon>Actinomycetes</taxon>
        <taxon>Actinomycetales</taxon>
        <taxon>Actinomycetaceae</taxon>
        <taxon>Actinomyces</taxon>
    </lineage>
</organism>
<dbReference type="PANTHER" id="PTHR23028">
    <property type="entry name" value="ACETYLTRANSFERASE"/>
    <property type="match status" value="1"/>
</dbReference>
<reference evidence="3 4" key="1">
    <citation type="submission" date="2016-12" db="EMBL/GenBank/DDBJ databases">
        <title>Genomic comparison of strains in the 'Actinomyces naeslundii' group.</title>
        <authorList>
            <person name="Mughal S.R."/>
            <person name="Do T."/>
            <person name="Gilbert S.C."/>
            <person name="Witherden E.A."/>
            <person name="Didelot X."/>
            <person name="Beighton D."/>
        </authorList>
    </citation>
    <scope>NUCLEOTIDE SEQUENCE [LARGE SCALE GENOMIC DNA]</scope>
    <source>
        <strain evidence="3 4">G53E</strain>
    </source>
</reference>
<dbReference type="GO" id="GO:0016747">
    <property type="term" value="F:acyltransferase activity, transferring groups other than amino-acyl groups"/>
    <property type="evidence" value="ECO:0007669"/>
    <property type="project" value="InterPro"/>
</dbReference>
<feature type="transmembrane region" description="Helical" evidence="1">
    <location>
        <begin position="286"/>
        <end position="306"/>
    </location>
</feature>
<feature type="transmembrane region" description="Helical" evidence="1">
    <location>
        <begin position="256"/>
        <end position="274"/>
    </location>
</feature>
<feature type="transmembrane region" description="Helical" evidence="1">
    <location>
        <begin position="347"/>
        <end position="370"/>
    </location>
</feature>
<name>A0A1Q8XG04_9ACTO</name>
<evidence type="ECO:0000259" key="2">
    <source>
        <dbReference type="Pfam" id="PF01757"/>
    </source>
</evidence>
<protein>
    <submittedName>
        <fullName evidence="3">General secretion pathway protein GspE</fullName>
    </submittedName>
</protein>
<accession>A0A1Q8XG04</accession>
<gene>
    <name evidence="3" type="ORF">BKH15_02970</name>
</gene>
<feature type="transmembrane region" description="Helical" evidence="1">
    <location>
        <begin position="211"/>
        <end position="244"/>
    </location>
</feature>
<feature type="domain" description="Acyltransferase 3" evidence="2">
    <location>
        <begin position="21"/>
        <end position="359"/>
    </location>
</feature>
<dbReference type="InterPro" id="IPR002656">
    <property type="entry name" value="Acyl_transf_3_dom"/>
</dbReference>
<comment type="caution">
    <text evidence="3">The sequence shown here is derived from an EMBL/GenBank/DDBJ whole genome shotgun (WGS) entry which is preliminary data.</text>
</comment>
<dbReference type="EMBL" id="MSKW01000005">
    <property type="protein sequence ID" value="OLO79214.1"/>
    <property type="molecule type" value="Genomic_DNA"/>
</dbReference>
<dbReference type="InterPro" id="IPR050879">
    <property type="entry name" value="Acyltransferase_3"/>
</dbReference>